<dbReference type="EMBL" id="CAJVPI010002957">
    <property type="protein sequence ID" value="CAG8652115.1"/>
    <property type="molecule type" value="Genomic_DNA"/>
</dbReference>
<protein>
    <submittedName>
        <fullName evidence="1">3407_t:CDS:1</fullName>
    </submittedName>
</protein>
<evidence type="ECO:0000313" key="1">
    <source>
        <dbReference type="EMBL" id="CAG8652115.1"/>
    </source>
</evidence>
<feature type="non-terminal residue" evidence="1">
    <location>
        <position position="124"/>
    </location>
</feature>
<dbReference type="Proteomes" id="UP000789739">
    <property type="component" value="Unassembled WGS sequence"/>
</dbReference>
<name>A0A9N9DTM8_9GLOM</name>
<comment type="caution">
    <text evidence="1">The sequence shown here is derived from an EMBL/GenBank/DDBJ whole genome shotgun (WGS) entry which is preliminary data.</text>
</comment>
<reference evidence="1" key="1">
    <citation type="submission" date="2021-06" db="EMBL/GenBank/DDBJ databases">
        <authorList>
            <person name="Kallberg Y."/>
            <person name="Tangrot J."/>
            <person name="Rosling A."/>
        </authorList>
    </citation>
    <scope>NUCLEOTIDE SEQUENCE</scope>
    <source>
        <strain evidence="1">BR232B</strain>
    </source>
</reference>
<proteinExistence type="predicted"/>
<evidence type="ECO:0000313" key="2">
    <source>
        <dbReference type="Proteomes" id="UP000789739"/>
    </source>
</evidence>
<organism evidence="1 2">
    <name type="scientific">Paraglomus brasilianum</name>
    <dbReference type="NCBI Taxonomy" id="144538"/>
    <lineage>
        <taxon>Eukaryota</taxon>
        <taxon>Fungi</taxon>
        <taxon>Fungi incertae sedis</taxon>
        <taxon>Mucoromycota</taxon>
        <taxon>Glomeromycotina</taxon>
        <taxon>Glomeromycetes</taxon>
        <taxon>Paraglomerales</taxon>
        <taxon>Paraglomeraceae</taxon>
        <taxon>Paraglomus</taxon>
    </lineage>
</organism>
<gene>
    <name evidence="1" type="ORF">PBRASI_LOCUS10318</name>
</gene>
<dbReference type="AlphaFoldDB" id="A0A9N9DTM8"/>
<sequence>MEMFDHRRQLMTHNENFDGKENRERKVVVVHNYNSEVHGYGLDNADMEIHLMTHIHRTLDGNNKENHERKAVVHNHGYGLAMYDMKIENHKTMHGYCLDDTIKDMYNMEMVDHRRCLMTQSALD</sequence>
<accession>A0A9N9DTM8</accession>
<keyword evidence="2" id="KW-1185">Reference proteome</keyword>